<proteinExistence type="predicted"/>
<name>A0A0F9KHU5_9ZZZZ</name>
<dbReference type="Pfam" id="PF13479">
    <property type="entry name" value="AAA_24"/>
    <property type="match status" value="1"/>
</dbReference>
<protein>
    <submittedName>
        <fullName evidence="1">Uncharacterized protein</fullName>
    </submittedName>
</protein>
<accession>A0A0F9KHU5</accession>
<dbReference type="AlphaFoldDB" id="A0A0F9KHU5"/>
<gene>
    <name evidence="1" type="ORF">LCGC14_1632390</name>
</gene>
<reference evidence="1" key="1">
    <citation type="journal article" date="2015" name="Nature">
        <title>Complex archaea that bridge the gap between prokaryotes and eukaryotes.</title>
        <authorList>
            <person name="Spang A."/>
            <person name="Saw J.H."/>
            <person name="Jorgensen S.L."/>
            <person name="Zaremba-Niedzwiedzka K."/>
            <person name="Martijn J."/>
            <person name="Lind A.E."/>
            <person name="van Eijk R."/>
            <person name="Schleper C."/>
            <person name="Guy L."/>
            <person name="Ettema T.J."/>
        </authorList>
    </citation>
    <scope>NUCLEOTIDE SEQUENCE</scope>
</reference>
<dbReference type="EMBL" id="LAZR01013490">
    <property type="protein sequence ID" value="KKM21738.1"/>
    <property type="molecule type" value="Genomic_DNA"/>
</dbReference>
<evidence type="ECO:0000313" key="1">
    <source>
        <dbReference type="EMBL" id="KKM21738.1"/>
    </source>
</evidence>
<comment type="caution">
    <text evidence="1">The sequence shown here is derived from an EMBL/GenBank/DDBJ whole genome shotgun (WGS) entry which is preliminary data.</text>
</comment>
<organism evidence="1">
    <name type="scientific">marine sediment metagenome</name>
    <dbReference type="NCBI Taxonomy" id="412755"/>
    <lineage>
        <taxon>unclassified sequences</taxon>
        <taxon>metagenomes</taxon>
        <taxon>ecological metagenomes</taxon>
    </lineage>
</organism>
<sequence>MSLDAQKSFAQIRQDYIDNPRVGTFNALICGEAGTGKTKLLETCRKPVLAHFFDPGGEITLREMIPKGELLPEIFAPDDPFKPWAFMSWAKILDQEIKSGLFEHVGTYALDSSTLWAESILNYLTAKRGMAGKTPDGKVDYMPQKTEIRNWITRILSLPCDVIVTGHLEPTQDQVSGRLTYRYATTGKGTIMIPALFDEIYVLEAEDTSKGVSYRLRTAGAGRYMARSRLASGGKLDTFEEPDIKNILKKVGYPTDDKPLFIQP</sequence>